<gene>
    <name evidence="2" type="ORF">BN2614_LOCUS1</name>
</gene>
<protein>
    <submittedName>
        <fullName evidence="2">Uncharacterized protein</fullName>
    </submittedName>
</protein>
<sequence length="158" mass="17294">MGSPCDTAAGPGDGRQGCCGRRGLPGAPQRDSPLGTPKRSYDTAFVFPSPPGGSTHHHKRETLPPSLNHRTHVTLRASDRECQNCQRTPSDGPRACMTGSVPSPSCHLCPRGPGCVMREHPRCHSNSPLFHRPHVHFSLLLSYLELSKKLHEVRKHDL</sequence>
<comment type="caution">
    <text evidence="2">The sequence shown here is derived from an EMBL/GenBank/DDBJ whole genome shotgun (WGS) entry which is preliminary data.</text>
</comment>
<keyword evidence="3" id="KW-1185">Reference proteome</keyword>
<evidence type="ECO:0000313" key="3">
    <source>
        <dbReference type="Proteomes" id="UP000269945"/>
    </source>
</evidence>
<organism evidence="2 3">
    <name type="scientific">Gulo gulo</name>
    <name type="common">Wolverine</name>
    <name type="synonym">Gluton</name>
    <dbReference type="NCBI Taxonomy" id="48420"/>
    <lineage>
        <taxon>Eukaryota</taxon>
        <taxon>Metazoa</taxon>
        <taxon>Chordata</taxon>
        <taxon>Craniata</taxon>
        <taxon>Vertebrata</taxon>
        <taxon>Euteleostomi</taxon>
        <taxon>Mammalia</taxon>
        <taxon>Eutheria</taxon>
        <taxon>Laurasiatheria</taxon>
        <taxon>Carnivora</taxon>
        <taxon>Caniformia</taxon>
        <taxon>Musteloidea</taxon>
        <taxon>Mustelidae</taxon>
        <taxon>Guloninae</taxon>
        <taxon>Gulo</taxon>
    </lineage>
</organism>
<dbReference type="EMBL" id="CYRY02002999">
    <property type="protein sequence ID" value="VCW67686.1"/>
    <property type="molecule type" value="Genomic_DNA"/>
</dbReference>
<dbReference type="Proteomes" id="UP000269945">
    <property type="component" value="Unassembled WGS sequence"/>
</dbReference>
<proteinExistence type="predicted"/>
<reference evidence="2 3" key="1">
    <citation type="submission" date="2018-10" db="EMBL/GenBank/DDBJ databases">
        <authorList>
            <person name="Ekblom R."/>
            <person name="Jareborg N."/>
        </authorList>
    </citation>
    <scope>NUCLEOTIDE SEQUENCE [LARGE SCALE GENOMIC DNA]</scope>
    <source>
        <tissue evidence="2">Muscle</tissue>
    </source>
</reference>
<accession>A0A9X9LGN8</accession>
<name>A0A9X9LGN8_GULGU</name>
<evidence type="ECO:0000256" key="1">
    <source>
        <dbReference type="SAM" id="MobiDB-lite"/>
    </source>
</evidence>
<feature type="region of interest" description="Disordered" evidence="1">
    <location>
        <begin position="1"/>
        <end position="65"/>
    </location>
</feature>
<dbReference type="AlphaFoldDB" id="A0A9X9LGN8"/>
<evidence type="ECO:0000313" key="2">
    <source>
        <dbReference type="EMBL" id="VCW67686.1"/>
    </source>
</evidence>